<feature type="non-terminal residue" evidence="1">
    <location>
        <position position="33"/>
    </location>
</feature>
<accession>A0A0F9RKN7</accession>
<organism evidence="1">
    <name type="scientific">marine sediment metagenome</name>
    <dbReference type="NCBI Taxonomy" id="412755"/>
    <lineage>
        <taxon>unclassified sequences</taxon>
        <taxon>metagenomes</taxon>
        <taxon>ecological metagenomes</taxon>
    </lineage>
</organism>
<dbReference type="EMBL" id="LAZR01002794">
    <property type="protein sequence ID" value="KKN25546.1"/>
    <property type="molecule type" value="Genomic_DNA"/>
</dbReference>
<reference evidence="1" key="1">
    <citation type="journal article" date="2015" name="Nature">
        <title>Complex archaea that bridge the gap between prokaryotes and eukaryotes.</title>
        <authorList>
            <person name="Spang A."/>
            <person name="Saw J.H."/>
            <person name="Jorgensen S.L."/>
            <person name="Zaremba-Niedzwiedzka K."/>
            <person name="Martijn J."/>
            <person name="Lind A.E."/>
            <person name="van Eijk R."/>
            <person name="Schleper C."/>
            <person name="Guy L."/>
            <person name="Ettema T.J."/>
        </authorList>
    </citation>
    <scope>NUCLEOTIDE SEQUENCE</scope>
</reference>
<gene>
    <name evidence="1" type="ORF">LCGC14_0883840</name>
</gene>
<sequence>MSHKKQRGHMWGCWVVWNGDGKEWDEQWMWDTT</sequence>
<comment type="caution">
    <text evidence="1">The sequence shown here is derived from an EMBL/GenBank/DDBJ whole genome shotgun (WGS) entry which is preliminary data.</text>
</comment>
<evidence type="ECO:0000313" key="1">
    <source>
        <dbReference type="EMBL" id="KKN25546.1"/>
    </source>
</evidence>
<protein>
    <submittedName>
        <fullName evidence="1">Uncharacterized protein</fullName>
    </submittedName>
</protein>
<name>A0A0F9RKN7_9ZZZZ</name>
<proteinExistence type="predicted"/>
<dbReference type="AlphaFoldDB" id="A0A0F9RKN7"/>